<evidence type="ECO:0000313" key="3">
    <source>
        <dbReference type="EMBL" id="BCL30826.1"/>
    </source>
</evidence>
<name>A0A7G1PAE1_9ACTN</name>
<dbReference type="Pfam" id="PF03795">
    <property type="entry name" value="YCII"/>
    <property type="match status" value="1"/>
</dbReference>
<sequence length="233" mass="25460">MRYMLFVATDPAGEATDENPGAWVERWSESGVRIEGMPLKPVTEARTVRVRGDRVLVTDGPFAETTEWIAGYDLVEAADLDEAIEVAASHPMATGGRIEIRPVEALDLGRGTDNVPHEGDAPAARFLGILRTDPSAPSYTPDPASVAEWVREGLASGRYLGGEHLSPVQDATLVRRRGGELLITDGAYTDVPEWVTGVVFIDGEWEEAIDYLSRCPMARSGIAELREFWTDFS</sequence>
<feature type="domain" description="YCII-related" evidence="2">
    <location>
        <begin position="1"/>
        <end position="104"/>
    </location>
</feature>
<reference evidence="3 4" key="1">
    <citation type="journal article" date="2014" name="Int. J. Syst. Evol. Microbiol.">
        <title>Complete genome sequence of Corynebacterium casei LMG S-19264T (=DSM 44701T), isolated from a smear-ripened cheese.</title>
        <authorList>
            <consortium name="US DOE Joint Genome Institute (JGI-PGF)"/>
            <person name="Walter F."/>
            <person name="Albersmeier A."/>
            <person name="Kalinowski J."/>
            <person name="Ruckert C."/>
        </authorList>
    </citation>
    <scope>NUCLEOTIDE SEQUENCE [LARGE SCALE GENOMIC DNA]</scope>
    <source>
        <strain evidence="3 4">JCM 4677</strain>
    </source>
</reference>
<proteinExistence type="inferred from homology"/>
<gene>
    <name evidence="3" type="ORF">GCM10017557_56850</name>
</gene>
<dbReference type="RefSeq" id="WP_190852701.1">
    <property type="nucleotide sequence ID" value="NZ_AP023440.1"/>
</dbReference>
<protein>
    <recommendedName>
        <fullName evidence="2">YCII-related domain-containing protein</fullName>
    </recommendedName>
</protein>
<comment type="similarity">
    <text evidence="1">Belongs to the YciI family.</text>
</comment>
<dbReference type="KEGG" id="sgm:GCM10017557_56850"/>
<evidence type="ECO:0000256" key="1">
    <source>
        <dbReference type="ARBA" id="ARBA00007689"/>
    </source>
</evidence>
<dbReference type="PANTHER" id="PTHR35174:SF3">
    <property type="entry name" value="BLL7171 PROTEIN"/>
    <property type="match status" value="1"/>
</dbReference>
<dbReference type="InterPro" id="IPR011008">
    <property type="entry name" value="Dimeric_a/b-barrel"/>
</dbReference>
<keyword evidence="4" id="KW-1185">Reference proteome</keyword>
<evidence type="ECO:0000259" key="2">
    <source>
        <dbReference type="Pfam" id="PF03795"/>
    </source>
</evidence>
<dbReference type="EMBL" id="AP023440">
    <property type="protein sequence ID" value="BCL30826.1"/>
    <property type="molecule type" value="Genomic_DNA"/>
</dbReference>
<dbReference type="AlphaFoldDB" id="A0A7G1PAE1"/>
<dbReference type="SUPFAM" id="SSF54909">
    <property type="entry name" value="Dimeric alpha+beta barrel"/>
    <property type="match status" value="2"/>
</dbReference>
<dbReference type="InterPro" id="IPR005545">
    <property type="entry name" value="YCII"/>
</dbReference>
<accession>A0A7G1PAE1</accession>
<dbReference type="Gene3D" id="3.30.70.1060">
    <property type="entry name" value="Dimeric alpha+beta barrel"/>
    <property type="match status" value="2"/>
</dbReference>
<organism evidence="3 4">
    <name type="scientific">Streptomyces aurantiacus</name>
    <dbReference type="NCBI Taxonomy" id="47760"/>
    <lineage>
        <taxon>Bacteria</taxon>
        <taxon>Bacillati</taxon>
        <taxon>Actinomycetota</taxon>
        <taxon>Actinomycetes</taxon>
        <taxon>Kitasatosporales</taxon>
        <taxon>Streptomycetaceae</taxon>
        <taxon>Streptomyces</taxon>
        <taxon>Streptomyces aurantiacus group</taxon>
    </lineage>
</organism>
<dbReference type="Proteomes" id="UP000516444">
    <property type="component" value="Chromosome"/>
</dbReference>
<evidence type="ECO:0000313" key="4">
    <source>
        <dbReference type="Proteomes" id="UP000516444"/>
    </source>
</evidence>
<dbReference type="PANTHER" id="PTHR35174">
    <property type="entry name" value="BLL7171 PROTEIN-RELATED"/>
    <property type="match status" value="1"/>
</dbReference>